<dbReference type="EMBL" id="JADYXP020000009">
    <property type="protein sequence ID" value="KAL0117259.1"/>
    <property type="molecule type" value="Genomic_DNA"/>
</dbReference>
<accession>A0AAW2FQ70</accession>
<reference evidence="1 2" key="1">
    <citation type="submission" date="2023-03" db="EMBL/GenBank/DDBJ databases">
        <title>High recombination rates correlate with genetic variation in Cardiocondyla obscurior ants.</title>
        <authorList>
            <person name="Errbii M."/>
        </authorList>
    </citation>
    <scope>NUCLEOTIDE SEQUENCE [LARGE SCALE GENOMIC DNA]</scope>
    <source>
        <strain evidence="1">Alpha-2009</strain>
        <tissue evidence="1">Whole body</tissue>
    </source>
</reference>
<comment type="caution">
    <text evidence="1">The sequence shown here is derived from an EMBL/GenBank/DDBJ whole genome shotgun (WGS) entry which is preliminary data.</text>
</comment>
<protein>
    <submittedName>
        <fullName evidence="1">Uncharacterized protein</fullName>
    </submittedName>
</protein>
<name>A0AAW2FQ70_9HYME</name>
<organism evidence="1 2">
    <name type="scientific">Cardiocondyla obscurior</name>
    <dbReference type="NCBI Taxonomy" id="286306"/>
    <lineage>
        <taxon>Eukaryota</taxon>
        <taxon>Metazoa</taxon>
        <taxon>Ecdysozoa</taxon>
        <taxon>Arthropoda</taxon>
        <taxon>Hexapoda</taxon>
        <taxon>Insecta</taxon>
        <taxon>Pterygota</taxon>
        <taxon>Neoptera</taxon>
        <taxon>Endopterygota</taxon>
        <taxon>Hymenoptera</taxon>
        <taxon>Apocrita</taxon>
        <taxon>Aculeata</taxon>
        <taxon>Formicoidea</taxon>
        <taxon>Formicidae</taxon>
        <taxon>Myrmicinae</taxon>
        <taxon>Cardiocondyla</taxon>
    </lineage>
</organism>
<proteinExistence type="predicted"/>
<sequence length="115" mass="12960">MLNSSNISTRQERSAVSMASSPAVRINYRSSTVMRGKRAHCFAGIGRDKTARNRILIDSTDRTITGDTARDKVAGPQKRLYISRAGTLNPRPVYRSTCMWTFTLAQIWIQGYVYI</sequence>
<evidence type="ECO:0000313" key="2">
    <source>
        <dbReference type="Proteomes" id="UP001430953"/>
    </source>
</evidence>
<dbReference type="Proteomes" id="UP001430953">
    <property type="component" value="Unassembled WGS sequence"/>
</dbReference>
<gene>
    <name evidence="1" type="ORF">PUN28_010241</name>
</gene>
<evidence type="ECO:0000313" key="1">
    <source>
        <dbReference type="EMBL" id="KAL0117259.1"/>
    </source>
</evidence>
<keyword evidence="2" id="KW-1185">Reference proteome</keyword>
<dbReference type="AlphaFoldDB" id="A0AAW2FQ70"/>